<reference evidence="1 2" key="1">
    <citation type="submission" date="2016-10" db="EMBL/GenBank/DDBJ databases">
        <authorList>
            <person name="Varghese N."/>
            <person name="Submissions S."/>
        </authorList>
    </citation>
    <scope>NUCLEOTIDE SEQUENCE [LARGE SCALE GENOMIC DNA]</scope>
    <source>
        <strain evidence="1 2">WCC6</strain>
    </source>
</reference>
<dbReference type="Proteomes" id="UP000182379">
    <property type="component" value="Unassembled WGS sequence"/>
</dbReference>
<gene>
    <name evidence="1" type="ORF">SAMN05216495_10739</name>
</gene>
<dbReference type="RefSeq" id="WP_074705807.1">
    <property type="nucleotide sequence ID" value="NZ_CALAKB010000027.1"/>
</dbReference>
<proteinExistence type="predicted"/>
<evidence type="ECO:0000313" key="1">
    <source>
        <dbReference type="EMBL" id="SDW84960.1"/>
    </source>
</evidence>
<name>A0A1H2WWF1_ACIFE</name>
<accession>A0A1H2WWF1</accession>
<comment type="caution">
    <text evidence="1">The sequence shown here is derived from an EMBL/GenBank/DDBJ whole genome shotgun (WGS) entry which is preliminary data.</text>
</comment>
<evidence type="ECO:0000313" key="2">
    <source>
        <dbReference type="Proteomes" id="UP000182379"/>
    </source>
</evidence>
<dbReference type="AlphaFoldDB" id="A0A1H2WWF1"/>
<dbReference type="EMBL" id="FNOP01000007">
    <property type="protein sequence ID" value="SDW84960.1"/>
    <property type="molecule type" value="Genomic_DNA"/>
</dbReference>
<protein>
    <submittedName>
        <fullName evidence="1">Glutaredoxin-related protein</fullName>
    </submittedName>
</protein>
<sequence length="103" mass="11622">MILFYGSKICIDCRNTLAILKARKLEDQFRFIDMTANTDNMKAFLTLRDREAAFAPAREGENGRSFIGIPAFVKEGGKVTLDLDEALGWLGQPPVREEEIVEK</sequence>
<organism evidence="1 2">
    <name type="scientific">Acidaminococcus fermentans</name>
    <dbReference type="NCBI Taxonomy" id="905"/>
    <lineage>
        <taxon>Bacteria</taxon>
        <taxon>Bacillati</taxon>
        <taxon>Bacillota</taxon>
        <taxon>Negativicutes</taxon>
        <taxon>Acidaminococcales</taxon>
        <taxon>Acidaminococcaceae</taxon>
        <taxon>Acidaminococcus</taxon>
    </lineage>
</organism>